<dbReference type="Proteomes" id="UP000746747">
    <property type="component" value="Unassembled WGS sequence"/>
</dbReference>
<evidence type="ECO:0000313" key="2">
    <source>
        <dbReference type="Proteomes" id="UP000746747"/>
    </source>
</evidence>
<accession>A0A8J2LW47</accession>
<evidence type="ECO:0000313" key="1">
    <source>
        <dbReference type="EMBL" id="CAG9530043.1"/>
    </source>
</evidence>
<protein>
    <submittedName>
        <fullName evidence="1">Uncharacterized protein</fullName>
    </submittedName>
</protein>
<dbReference type="AlphaFoldDB" id="A0A8J2LW47"/>
<proteinExistence type="predicted"/>
<keyword evidence="2" id="KW-1185">Reference proteome</keyword>
<organism evidence="1 2">
    <name type="scientific">Cercopithifilaria johnstoni</name>
    <dbReference type="NCBI Taxonomy" id="2874296"/>
    <lineage>
        <taxon>Eukaryota</taxon>
        <taxon>Metazoa</taxon>
        <taxon>Ecdysozoa</taxon>
        <taxon>Nematoda</taxon>
        <taxon>Chromadorea</taxon>
        <taxon>Rhabditida</taxon>
        <taxon>Spirurina</taxon>
        <taxon>Spiruromorpha</taxon>
        <taxon>Filarioidea</taxon>
        <taxon>Onchocercidae</taxon>
        <taxon>Cercopithifilaria</taxon>
    </lineage>
</organism>
<sequence>MALPLLTVAEFLGTNYNDNLRHCSIVCSLSAVVFAAVVNSGQVHVRFVFFVGMRKSAYAPDVKHVCMCMYVGYQHVQYKIHPYLRLVYIEYRHILVC</sequence>
<comment type="caution">
    <text evidence="1">The sequence shown here is derived from an EMBL/GenBank/DDBJ whole genome shotgun (WGS) entry which is preliminary data.</text>
</comment>
<reference evidence="1" key="1">
    <citation type="submission" date="2021-09" db="EMBL/GenBank/DDBJ databases">
        <authorList>
            <consortium name="Pathogen Informatics"/>
        </authorList>
    </citation>
    <scope>NUCLEOTIDE SEQUENCE</scope>
</reference>
<dbReference type="EMBL" id="CAKAEH010000145">
    <property type="protein sequence ID" value="CAG9530043.1"/>
    <property type="molecule type" value="Genomic_DNA"/>
</dbReference>
<gene>
    <name evidence="1" type="ORF">CJOHNSTONI_LOCUS572</name>
</gene>
<name>A0A8J2LW47_9BILA</name>